<dbReference type="InterPro" id="IPR001128">
    <property type="entry name" value="Cyt_P450"/>
</dbReference>
<dbReference type="Proteomes" id="UP000663846">
    <property type="component" value="Unassembled WGS sequence"/>
</dbReference>
<dbReference type="GO" id="GO:0020037">
    <property type="term" value="F:heme binding"/>
    <property type="evidence" value="ECO:0007669"/>
    <property type="project" value="InterPro"/>
</dbReference>
<dbReference type="InterPro" id="IPR036396">
    <property type="entry name" value="Cyt_P450_sf"/>
</dbReference>
<comment type="similarity">
    <text evidence="2">Belongs to the cytochrome P450 family.</text>
</comment>
<organism evidence="7 8">
    <name type="scientific">Rhizoctonia solani</name>
    <dbReference type="NCBI Taxonomy" id="456999"/>
    <lineage>
        <taxon>Eukaryota</taxon>
        <taxon>Fungi</taxon>
        <taxon>Dikarya</taxon>
        <taxon>Basidiomycota</taxon>
        <taxon>Agaricomycotina</taxon>
        <taxon>Agaricomycetes</taxon>
        <taxon>Cantharellales</taxon>
        <taxon>Ceratobasidiaceae</taxon>
        <taxon>Rhizoctonia</taxon>
    </lineage>
</organism>
<keyword evidence="5" id="KW-0408">Iron</keyword>
<name>A0A8H3B4B3_9AGAM</name>
<evidence type="ECO:0000256" key="5">
    <source>
        <dbReference type="ARBA" id="ARBA00023004"/>
    </source>
</evidence>
<feature type="signal peptide" evidence="6">
    <location>
        <begin position="1"/>
        <end position="15"/>
    </location>
</feature>
<evidence type="ECO:0000256" key="2">
    <source>
        <dbReference type="ARBA" id="ARBA00010617"/>
    </source>
</evidence>
<dbReference type="GO" id="GO:0016705">
    <property type="term" value="F:oxidoreductase activity, acting on paired donors, with incorporation or reduction of molecular oxygen"/>
    <property type="evidence" value="ECO:0007669"/>
    <property type="project" value="InterPro"/>
</dbReference>
<dbReference type="GO" id="GO:0005506">
    <property type="term" value="F:iron ion binding"/>
    <property type="evidence" value="ECO:0007669"/>
    <property type="project" value="InterPro"/>
</dbReference>
<reference evidence="7" key="1">
    <citation type="submission" date="2021-01" db="EMBL/GenBank/DDBJ databases">
        <authorList>
            <person name="Kaushik A."/>
        </authorList>
    </citation>
    <scope>NUCLEOTIDE SEQUENCE</scope>
    <source>
        <strain evidence="7">AG1-1C</strain>
    </source>
</reference>
<dbReference type="Gene3D" id="1.10.630.10">
    <property type="entry name" value="Cytochrome P450"/>
    <property type="match status" value="1"/>
</dbReference>
<dbReference type="AlphaFoldDB" id="A0A8H3B4B3"/>
<evidence type="ECO:0000256" key="3">
    <source>
        <dbReference type="ARBA" id="ARBA00022617"/>
    </source>
</evidence>
<comment type="caution">
    <text evidence="7">The sequence shown here is derived from an EMBL/GenBank/DDBJ whole genome shotgun (WGS) entry which is preliminary data.</text>
</comment>
<evidence type="ECO:0000256" key="1">
    <source>
        <dbReference type="ARBA" id="ARBA00001971"/>
    </source>
</evidence>
<dbReference type="EMBL" id="CAJMWS010000480">
    <property type="protein sequence ID" value="CAE6447107.1"/>
    <property type="molecule type" value="Genomic_DNA"/>
</dbReference>
<sequence length="109" mass="11686">CLAIALNIVFQLALPSDPSLPPQVFHFLPYIGSAIQYGNDPVGFLTSCREKYGDVFTFVLLGRRMTVALGPKGSNFVLGGKLSQVSAEEAYAHLTTLVLGKGVVFDVPN</sequence>
<evidence type="ECO:0000313" key="7">
    <source>
        <dbReference type="EMBL" id="CAE6447107.1"/>
    </source>
</evidence>
<gene>
    <name evidence="7" type="ORF">RDB_LOCUS139852</name>
</gene>
<accession>A0A8H3B4B3</accession>
<keyword evidence="6" id="KW-0732">Signal</keyword>
<evidence type="ECO:0000256" key="6">
    <source>
        <dbReference type="SAM" id="SignalP"/>
    </source>
</evidence>
<evidence type="ECO:0000256" key="4">
    <source>
        <dbReference type="ARBA" id="ARBA00022723"/>
    </source>
</evidence>
<dbReference type="Pfam" id="PF00067">
    <property type="entry name" value="p450"/>
    <property type="match status" value="1"/>
</dbReference>
<evidence type="ECO:0008006" key="9">
    <source>
        <dbReference type="Google" id="ProtNLM"/>
    </source>
</evidence>
<dbReference type="PANTHER" id="PTHR24304:SF2">
    <property type="entry name" value="24-HYDROXYCHOLESTEROL 7-ALPHA-HYDROXYLASE"/>
    <property type="match status" value="1"/>
</dbReference>
<dbReference type="PANTHER" id="PTHR24304">
    <property type="entry name" value="CYTOCHROME P450 FAMILY 7"/>
    <property type="match status" value="1"/>
</dbReference>
<feature type="non-terminal residue" evidence="7">
    <location>
        <position position="1"/>
    </location>
</feature>
<keyword evidence="4" id="KW-0479">Metal-binding</keyword>
<feature type="chain" id="PRO_5034720573" description="Cytochrome P450" evidence="6">
    <location>
        <begin position="16"/>
        <end position="109"/>
    </location>
</feature>
<comment type="cofactor">
    <cofactor evidence="1">
        <name>heme</name>
        <dbReference type="ChEBI" id="CHEBI:30413"/>
    </cofactor>
</comment>
<keyword evidence="3" id="KW-0349">Heme</keyword>
<dbReference type="GO" id="GO:0004497">
    <property type="term" value="F:monooxygenase activity"/>
    <property type="evidence" value="ECO:0007669"/>
    <property type="project" value="InterPro"/>
</dbReference>
<dbReference type="PRINTS" id="PR00465">
    <property type="entry name" value="EP450IV"/>
</dbReference>
<dbReference type="InterPro" id="IPR050529">
    <property type="entry name" value="CYP450_sterol_14alpha_dmase"/>
</dbReference>
<evidence type="ECO:0000313" key="8">
    <source>
        <dbReference type="Proteomes" id="UP000663846"/>
    </source>
</evidence>
<dbReference type="InterPro" id="IPR002403">
    <property type="entry name" value="Cyt_P450_E_grp-IV"/>
</dbReference>
<proteinExistence type="inferred from homology"/>
<protein>
    <recommendedName>
        <fullName evidence="9">Cytochrome P450</fullName>
    </recommendedName>
</protein>
<dbReference type="SUPFAM" id="SSF48264">
    <property type="entry name" value="Cytochrome P450"/>
    <property type="match status" value="1"/>
</dbReference>